<proteinExistence type="predicted"/>
<name>A0AAD8SRS7_LOLMU</name>
<reference evidence="3" key="1">
    <citation type="submission" date="2023-07" db="EMBL/GenBank/DDBJ databases">
        <title>A chromosome-level genome assembly of Lolium multiflorum.</title>
        <authorList>
            <person name="Chen Y."/>
            <person name="Copetti D."/>
            <person name="Kolliker R."/>
            <person name="Studer B."/>
        </authorList>
    </citation>
    <scope>NUCLEOTIDE SEQUENCE</scope>
    <source>
        <strain evidence="3">02402/16</strain>
        <tissue evidence="3">Leaf</tissue>
    </source>
</reference>
<dbReference type="AlphaFoldDB" id="A0AAD8SRS7"/>
<dbReference type="Pfam" id="PF07727">
    <property type="entry name" value="RVT_2"/>
    <property type="match status" value="1"/>
</dbReference>
<dbReference type="PANTHER" id="PTHR11439">
    <property type="entry name" value="GAG-POL-RELATED RETROTRANSPOSON"/>
    <property type="match status" value="1"/>
</dbReference>
<dbReference type="InterPro" id="IPR043502">
    <property type="entry name" value="DNA/RNA_pol_sf"/>
</dbReference>
<comment type="caution">
    <text evidence="3">The sequence shown here is derived from an EMBL/GenBank/DDBJ whole genome shotgun (WGS) entry which is preliminary data.</text>
</comment>
<feature type="domain" description="Reverse transcriptase Ty1/copia-type" evidence="2">
    <location>
        <begin position="126"/>
        <end position="246"/>
    </location>
</feature>
<protein>
    <recommendedName>
        <fullName evidence="2">Reverse transcriptase Ty1/copia-type domain-containing protein</fullName>
    </recommendedName>
</protein>
<keyword evidence="4" id="KW-1185">Reference proteome</keyword>
<feature type="compositionally biased region" description="Low complexity" evidence="1">
    <location>
        <begin position="29"/>
        <end position="40"/>
    </location>
</feature>
<feature type="compositionally biased region" description="Basic residues" evidence="1">
    <location>
        <begin position="1"/>
        <end position="13"/>
    </location>
</feature>
<evidence type="ECO:0000256" key="1">
    <source>
        <dbReference type="SAM" id="MobiDB-lite"/>
    </source>
</evidence>
<feature type="region of interest" description="Disordered" evidence="1">
    <location>
        <begin position="1"/>
        <end position="40"/>
    </location>
</feature>
<evidence type="ECO:0000259" key="2">
    <source>
        <dbReference type="Pfam" id="PF07727"/>
    </source>
</evidence>
<dbReference type="SUPFAM" id="SSF56672">
    <property type="entry name" value="DNA/RNA polymerases"/>
    <property type="match status" value="1"/>
</dbReference>
<dbReference type="CDD" id="cd09272">
    <property type="entry name" value="RNase_HI_RT_Ty1"/>
    <property type="match status" value="1"/>
</dbReference>
<dbReference type="Proteomes" id="UP001231189">
    <property type="component" value="Unassembled WGS sequence"/>
</dbReference>
<accession>A0AAD8SRS7</accession>
<evidence type="ECO:0000313" key="4">
    <source>
        <dbReference type="Proteomes" id="UP001231189"/>
    </source>
</evidence>
<dbReference type="EMBL" id="JAUUTY010000003">
    <property type="protein sequence ID" value="KAK1662372.1"/>
    <property type="molecule type" value="Genomic_DNA"/>
</dbReference>
<evidence type="ECO:0000313" key="3">
    <source>
        <dbReference type="EMBL" id="KAK1662372.1"/>
    </source>
</evidence>
<gene>
    <name evidence="3" type="ORF">QYE76_050531</name>
</gene>
<dbReference type="PANTHER" id="PTHR11439:SF450">
    <property type="entry name" value="REVERSE TRANSCRIPTASE TY1_COPIA-TYPE DOMAIN-CONTAINING PROTEIN"/>
    <property type="match status" value="1"/>
</dbReference>
<organism evidence="3 4">
    <name type="scientific">Lolium multiflorum</name>
    <name type="common">Italian ryegrass</name>
    <name type="synonym">Lolium perenne subsp. multiflorum</name>
    <dbReference type="NCBI Taxonomy" id="4521"/>
    <lineage>
        <taxon>Eukaryota</taxon>
        <taxon>Viridiplantae</taxon>
        <taxon>Streptophyta</taxon>
        <taxon>Embryophyta</taxon>
        <taxon>Tracheophyta</taxon>
        <taxon>Spermatophyta</taxon>
        <taxon>Magnoliopsida</taxon>
        <taxon>Liliopsida</taxon>
        <taxon>Poales</taxon>
        <taxon>Poaceae</taxon>
        <taxon>BOP clade</taxon>
        <taxon>Pooideae</taxon>
        <taxon>Poodae</taxon>
        <taxon>Poeae</taxon>
        <taxon>Poeae Chloroplast Group 2 (Poeae type)</taxon>
        <taxon>Loliodinae</taxon>
        <taxon>Loliinae</taxon>
        <taxon>Lolium</taxon>
    </lineage>
</organism>
<sequence length="507" mass="56162">MHARPTRPLRRGLPRLGTGPASPRPATPNPTSASPSSPALSAASFAEQLTVVPPRRTGSALRRTVRRPSLAGWVIVVAIAQPSSAGSSSRRLPAPSAAPLTSTAQCCVRIRAAAAMEQEYQALLRNETWTLVPPPLRVNVIDSKWVFKVKKHSDGTIERYKARLVARGFRQRYGLDYEDTFSPVVKPTTIRLLLSIAVTRGWFLRQLDVQNAFLHGLLEEEVYMRQPPGFSDPDRPDHICHLTKALSSQFAATALIRSLGADFAVKDLGQLHYFLGVEVASRGAGLVMTQKKYSLDLLQRAGMLKCKTTTTPMSSTDKITAVDGELLSSEDATVYRSIVGGLQYLTITRPDISYAVNRVCQYLQTPRDTHWSAVKRILRYVRLTVSYGLSIRPTPYGVLSAYSDADWAGSPDDRRSTGGYAVFFGSTLIAWSARKQATVSRSSTEAEYKAVANILLRSFGYSLCFRNWVYPNRSLLSFGVITSVLHTFLQIRYFMPERNTLKLTITL</sequence>
<dbReference type="InterPro" id="IPR013103">
    <property type="entry name" value="RVT_2"/>
</dbReference>